<feature type="transmembrane region" description="Helical" evidence="4">
    <location>
        <begin position="273"/>
        <end position="292"/>
    </location>
</feature>
<sequence length="484" mass="52897">MKNKFSREHWLSPDVLGFAAHWAWIWCVFWSSRFYEEGAQLGAAAFTPGTMLEPLWVVSLLANVVSIAAFLLLARVRNPLSELRVVPWEAAVLTALGTLCVSLLPGLVDPSSAPTLYLVGAVLTGVGSGGIVVLWGERLVEYGPRRLMRVFVAAIIMAAGAYGVLLALPATAAHLAVAALPLMSIACYRRQARRLPRVPQKYRNLPVAARLPLVMILVAFFFGLSFGLMKGLMAPVGAGWINLRDLLNIVAIVGAAGAFYITSAVFKMDFDHLTYQVALPAMAAGFLFLPLHEPLSIIGTAVHQFGYQYFYIVLWAIWAVLAAREEVPAAWMAAWGLLAIQLGQFAGSVAADVSHPFLASDLSLAMLAALVIFLILLVSLFVFGNRSASTGWGFVRPMEEEARPAAGTGLDEACEALARRHRLTSREQDVFQLLARGRNRAFIRKELVIGDETVKSHVKAVYRKFEVHSQQELINLVEEERTAG</sequence>
<proteinExistence type="predicted"/>
<evidence type="ECO:0000313" key="6">
    <source>
        <dbReference type="EMBL" id="KAB1650824.1"/>
    </source>
</evidence>
<feature type="transmembrane region" description="Helical" evidence="4">
    <location>
        <begin position="208"/>
        <end position="226"/>
    </location>
</feature>
<dbReference type="Gene3D" id="1.10.10.10">
    <property type="entry name" value="Winged helix-like DNA-binding domain superfamily/Winged helix DNA-binding domain"/>
    <property type="match status" value="1"/>
</dbReference>
<evidence type="ECO:0000256" key="3">
    <source>
        <dbReference type="ARBA" id="ARBA00023163"/>
    </source>
</evidence>
<feature type="transmembrane region" description="Helical" evidence="4">
    <location>
        <begin position="116"/>
        <end position="135"/>
    </location>
</feature>
<feature type="transmembrane region" description="Helical" evidence="4">
    <location>
        <begin position="15"/>
        <end position="35"/>
    </location>
</feature>
<organism evidence="6 7">
    <name type="scientific">Adlercreutzia muris</name>
    <dbReference type="NCBI Taxonomy" id="1796610"/>
    <lineage>
        <taxon>Bacteria</taxon>
        <taxon>Bacillati</taxon>
        <taxon>Actinomycetota</taxon>
        <taxon>Coriobacteriia</taxon>
        <taxon>Eggerthellales</taxon>
        <taxon>Eggerthellaceae</taxon>
        <taxon>Adlercreutzia</taxon>
    </lineage>
</organism>
<keyword evidence="2" id="KW-0238">DNA-binding</keyword>
<dbReference type="InterPro" id="IPR000792">
    <property type="entry name" value="Tscrpt_reg_LuxR_C"/>
</dbReference>
<keyword evidence="4" id="KW-0472">Membrane</keyword>
<evidence type="ECO:0000256" key="4">
    <source>
        <dbReference type="SAM" id="Phobius"/>
    </source>
</evidence>
<feature type="transmembrane region" description="Helical" evidence="4">
    <location>
        <begin position="147"/>
        <end position="165"/>
    </location>
</feature>
<dbReference type="SMART" id="SM00421">
    <property type="entry name" value="HTH_LUXR"/>
    <property type="match status" value="1"/>
</dbReference>
<feature type="transmembrane region" description="Helical" evidence="4">
    <location>
        <begin position="304"/>
        <end position="323"/>
    </location>
</feature>
<evidence type="ECO:0000313" key="7">
    <source>
        <dbReference type="Proteomes" id="UP000479639"/>
    </source>
</evidence>
<feature type="transmembrane region" description="Helical" evidence="4">
    <location>
        <begin position="85"/>
        <end position="104"/>
    </location>
</feature>
<dbReference type="EMBL" id="WAJS01000009">
    <property type="protein sequence ID" value="KAB1650824.1"/>
    <property type="molecule type" value="Genomic_DNA"/>
</dbReference>
<keyword evidence="7" id="KW-1185">Reference proteome</keyword>
<gene>
    <name evidence="6" type="ORF">F8D48_04205</name>
</gene>
<feature type="domain" description="HTH luxR-type" evidence="5">
    <location>
        <begin position="416"/>
        <end position="481"/>
    </location>
</feature>
<dbReference type="GO" id="GO:0006355">
    <property type="term" value="P:regulation of DNA-templated transcription"/>
    <property type="evidence" value="ECO:0007669"/>
    <property type="project" value="InterPro"/>
</dbReference>
<evidence type="ECO:0000256" key="1">
    <source>
        <dbReference type="ARBA" id="ARBA00023015"/>
    </source>
</evidence>
<feature type="transmembrane region" description="Helical" evidence="4">
    <location>
        <begin position="330"/>
        <end position="350"/>
    </location>
</feature>
<feature type="transmembrane region" description="Helical" evidence="4">
    <location>
        <begin position="171"/>
        <end position="188"/>
    </location>
</feature>
<protein>
    <submittedName>
        <fullName evidence="6">LuxR family transcriptional regulator</fullName>
    </submittedName>
</protein>
<name>A0A7C8BRJ7_9ACTN</name>
<dbReference type="PROSITE" id="PS50043">
    <property type="entry name" value="HTH_LUXR_2"/>
    <property type="match status" value="1"/>
</dbReference>
<dbReference type="InterPro" id="IPR016032">
    <property type="entry name" value="Sig_transdc_resp-reg_C-effctor"/>
</dbReference>
<keyword evidence="4" id="KW-1133">Transmembrane helix</keyword>
<reference evidence="6 7" key="1">
    <citation type="submission" date="2019-09" db="EMBL/GenBank/DDBJ databases">
        <title>Whole genome shotgun sequencing (WGS) of Ellagibacter isourolithinifaciens DSM 104140(T) and Adlercreutzia muris DSM 29508(T).</title>
        <authorList>
            <person name="Stoll D.A."/>
            <person name="Danylec N."/>
            <person name="Huch M."/>
        </authorList>
    </citation>
    <scope>NUCLEOTIDE SEQUENCE [LARGE SCALE GENOMIC DNA]</scope>
    <source>
        <strain evidence="6 7">DSM 29508</strain>
    </source>
</reference>
<dbReference type="RefSeq" id="WP_151430079.1">
    <property type="nucleotide sequence ID" value="NZ_CAKODJ010000021.1"/>
</dbReference>
<dbReference type="InterPro" id="IPR036388">
    <property type="entry name" value="WH-like_DNA-bd_sf"/>
</dbReference>
<dbReference type="AlphaFoldDB" id="A0A7C8BRJ7"/>
<evidence type="ECO:0000256" key="2">
    <source>
        <dbReference type="ARBA" id="ARBA00023125"/>
    </source>
</evidence>
<keyword evidence="3" id="KW-0804">Transcription</keyword>
<feature type="transmembrane region" description="Helical" evidence="4">
    <location>
        <begin position="246"/>
        <end position="266"/>
    </location>
</feature>
<dbReference type="Pfam" id="PF00196">
    <property type="entry name" value="GerE"/>
    <property type="match status" value="1"/>
</dbReference>
<accession>A0A7C8BRJ7</accession>
<dbReference type="SUPFAM" id="SSF46894">
    <property type="entry name" value="C-terminal effector domain of the bipartite response regulators"/>
    <property type="match status" value="1"/>
</dbReference>
<comment type="caution">
    <text evidence="6">The sequence shown here is derived from an EMBL/GenBank/DDBJ whole genome shotgun (WGS) entry which is preliminary data.</text>
</comment>
<evidence type="ECO:0000259" key="5">
    <source>
        <dbReference type="PROSITE" id="PS50043"/>
    </source>
</evidence>
<dbReference type="PANTHER" id="PTHR44688">
    <property type="entry name" value="DNA-BINDING TRANSCRIPTIONAL ACTIVATOR DEVR_DOSR"/>
    <property type="match status" value="1"/>
</dbReference>
<keyword evidence="1" id="KW-0805">Transcription regulation</keyword>
<dbReference type="GO" id="GO:0003677">
    <property type="term" value="F:DNA binding"/>
    <property type="evidence" value="ECO:0007669"/>
    <property type="project" value="UniProtKB-KW"/>
</dbReference>
<dbReference type="PANTHER" id="PTHR44688:SF16">
    <property type="entry name" value="DNA-BINDING TRANSCRIPTIONAL ACTIVATOR DEVR_DOSR"/>
    <property type="match status" value="1"/>
</dbReference>
<feature type="transmembrane region" description="Helical" evidence="4">
    <location>
        <begin position="55"/>
        <end position="73"/>
    </location>
</feature>
<dbReference type="Proteomes" id="UP000479639">
    <property type="component" value="Unassembled WGS sequence"/>
</dbReference>
<dbReference type="PRINTS" id="PR00038">
    <property type="entry name" value="HTHLUXR"/>
</dbReference>
<keyword evidence="4" id="KW-0812">Transmembrane</keyword>
<feature type="transmembrane region" description="Helical" evidence="4">
    <location>
        <begin position="362"/>
        <end position="383"/>
    </location>
</feature>